<dbReference type="Proteomes" id="UP000247612">
    <property type="component" value="Unassembled WGS sequence"/>
</dbReference>
<dbReference type="InterPro" id="IPR020449">
    <property type="entry name" value="Tscrpt_reg_AraC-type_HTH"/>
</dbReference>
<dbReference type="InterPro" id="IPR018060">
    <property type="entry name" value="HTH_AraC"/>
</dbReference>
<keyword evidence="3" id="KW-0804">Transcription</keyword>
<dbReference type="Pfam" id="PF02311">
    <property type="entry name" value="AraC_binding"/>
    <property type="match status" value="1"/>
</dbReference>
<dbReference type="AlphaFoldDB" id="A0A318KD71"/>
<protein>
    <submittedName>
        <fullName evidence="5">AraC-like DNA-binding protein</fullName>
    </submittedName>
</protein>
<evidence type="ECO:0000313" key="5">
    <source>
        <dbReference type="EMBL" id="PXX74139.1"/>
    </source>
</evidence>
<keyword evidence="6" id="KW-1185">Reference proteome</keyword>
<dbReference type="InterPro" id="IPR037923">
    <property type="entry name" value="HTH-like"/>
</dbReference>
<dbReference type="GO" id="GO:0043565">
    <property type="term" value="F:sequence-specific DNA binding"/>
    <property type="evidence" value="ECO:0007669"/>
    <property type="project" value="InterPro"/>
</dbReference>
<dbReference type="PANTHER" id="PTHR43280:SF28">
    <property type="entry name" value="HTH-TYPE TRANSCRIPTIONAL ACTIVATOR RHAS"/>
    <property type="match status" value="1"/>
</dbReference>
<dbReference type="InterPro" id="IPR009057">
    <property type="entry name" value="Homeodomain-like_sf"/>
</dbReference>
<dbReference type="PROSITE" id="PS00041">
    <property type="entry name" value="HTH_ARAC_FAMILY_1"/>
    <property type="match status" value="1"/>
</dbReference>
<keyword evidence="2 5" id="KW-0238">DNA-binding</keyword>
<dbReference type="Pfam" id="PF12833">
    <property type="entry name" value="HTH_18"/>
    <property type="match status" value="1"/>
</dbReference>
<dbReference type="STRING" id="1034346.GCA_000313565_02265"/>
<dbReference type="SMART" id="SM00342">
    <property type="entry name" value="HTH_ARAC"/>
    <property type="match status" value="1"/>
</dbReference>
<keyword evidence="1" id="KW-0805">Transcription regulation</keyword>
<accession>A0A318KD71</accession>
<comment type="caution">
    <text evidence="5">The sequence shown here is derived from an EMBL/GenBank/DDBJ whole genome shotgun (WGS) entry which is preliminary data.</text>
</comment>
<dbReference type="PRINTS" id="PR00032">
    <property type="entry name" value="HTHARAC"/>
</dbReference>
<dbReference type="GO" id="GO:0003700">
    <property type="term" value="F:DNA-binding transcription factor activity"/>
    <property type="evidence" value="ECO:0007669"/>
    <property type="project" value="InterPro"/>
</dbReference>
<evidence type="ECO:0000256" key="1">
    <source>
        <dbReference type="ARBA" id="ARBA00023015"/>
    </source>
</evidence>
<gene>
    <name evidence="5" type="ORF">DES51_12513</name>
</gene>
<evidence type="ECO:0000313" key="6">
    <source>
        <dbReference type="Proteomes" id="UP000247612"/>
    </source>
</evidence>
<dbReference type="SUPFAM" id="SSF51215">
    <property type="entry name" value="Regulatory protein AraC"/>
    <property type="match status" value="1"/>
</dbReference>
<dbReference type="OrthoDB" id="9813413at2"/>
<dbReference type="Gene3D" id="1.10.10.60">
    <property type="entry name" value="Homeodomain-like"/>
    <property type="match status" value="2"/>
</dbReference>
<dbReference type="InterPro" id="IPR003313">
    <property type="entry name" value="AraC-bd"/>
</dbReference>
<feature type="domain" description="HTH araC/xylS-type" evidence="4">
    <location>
        <begin position="216"/>
        <end position="314"/>
    </location>
</feature>
<name>A0A318KD71_9FIRM</name>
<reference evidence="5 6" key="1">
    <citation type="submission" date="2018-05" db="EMBL/GenBank/DDBJ databases">
        <title>Genomic Encyclopedia of Type Strains, Phase IV (KMG-IV): sequencing the most valuable type-strain genomes for metagenomic binning, comparative biology and taxonomic classification.</title>
        <authorList>
            <person name="Goeker M."/>
        </authorList>
    </citation>
    <scope>NUCLEOTIDE SEQUENCE [LARGE SCALE GENOMIC DNA]</scope>
    <source>
        <strain evidence="5 6">JC118</strain>
    </source>
</reference>
<dbReference type="InterPro" id="IPR018062">
    <property type="entry name" value="HTH_AraC-typ_CS"/>
</dbReference>
<proteinExistence type="predicted"/>
<evidence type="ECO:0000256" key="3">
    <source>
        <dbReference type="ARBA" id="ARBA00023163"/>
    </source>
</evidence>
<evidence type="ECO:0000256" key="2">
    <source>
        <dbReference type="ARBA" id="ARBA00023125"/>
    </source>
</evidence>
<evidence type="ECO:0000259" key="4">
    <source>
        <dbReference type="PROSITE" id="PS01124"/>
    </source>
</evidence>
<dbReference type="SUPFAM" id="SSF46689">
    <property type="entry name" value="Homeodomain-like"/>
    <property type="match status" value="2"/>
</dbReference>
<organism evidence="5 6">
    <name type="scientific">Dielma fastidiosa</name>
    <dbReference type="NCBI Taxonomy" id="1034346"/>
    <lineage>
        <taxon>Bacteria</taxon>
        <taxon>Bacillati</taxon>
        <taxon>Bacillota</taxon>
        <taxon>Erysipelotrichia</taxon>
        <taxon>Erysipelotrichales</taxon>
        <taxon>Erysipelotrichaceae</taxon>
        <taxon>Dielma</taxon>
    </lineage>
</organism>
<dbReference type="PROSITE" id="PS01124">
    <property type="entry name" value="HTH_ARAC_FAMILY_2"/>
    <property type="match status" value="1"/>
</dbReference>
<dbReference type="PANTHER" id="PTHR43280">
    <property type="entry name" value="ARAC-FAMILY TRANSCRIPTIONAL REGULATOR"/>
    <property type="match status" value="1"/>
</dbReference>
<sequence>MFLKRLKTFMTLFNQLFSHYNEIGDRMKLINSNSKTTPLNDDPLSRFFNTFNICVNSVGIWSSEIEKRATYTIKDIELIYYTKGGSQTMIQGNIFQCRENDLMILEPYGVYQSKNEGQEGYEYLYIHFDIEPIALQNELIQMLIQGSPVKHCRDGRLLALFQHTLTEVKKHQIGSRALINMLVKTICIEIIRNQNCTPFEIIHPTHRLTDQSVLVNEAIKYILNHISEDLSVKKLAEMFSISENYLYKSFIKVINQSPSQFIIQMRLEMAKSYLSSGVMTIQQITHDTGFSSQQHFARVFRQHEGMSPSQYQKKANTH</sequence>
<dbReference type="EMBL" id="QJKH01000025">
    <property type="protein sequence ID" value="PXX74139.1"/>
    <property type="molecule type" value="Genomic_DNA"/>
</dbReference>